<dbReference type="PANTHER" id="PTHR46599">
    <property type="entry name" value="PIGGYBAC TRANSPOSABLE ELEMENT-DERIVED PROTEIN 4"/>
    <property type="match status" value="1"/>
</dbReference>
<comment type="catalytic activity">
    <reaction evidence="1">
        <text>ATP + H2O = ADP + phosphate + H(+)</text>
        <dbReference type="Rhea" id="RHEA:13065"/>
        <dbReference type="ChEBI" id="CHEBI:15377"/>
        <dbReference type="ChEBI" id="CHEBI:15378"/>
        <dbReference type="ChEBI" id="CHEBI:30616"/>
        <dbReference type="ChEBI" id="CHEBI:43474"/>
        <dbReference type="ChEBI" id="CHEBI:456216"/>
        <dbReference type="EC" id="5.6.2.3"/>
    </reaction>
</comment>
<dbReference type="Pfam" id="PF13843">
    <property type="entry name" value="DDE_Tnp_1_7"/>
    <property type="match status" value="1"/>
</dbReference>
<keyword evidence="1" id="KW-0378">Hydrolase</keyword>
<comment type="similarity">
    <text evidence="1">Belongs to the helicase family.</text>
</comment>
<dbReference type="GO" id="GO:0005524">
    <property type="term" value="F:ATP binding"/>
    <property type="evidence" value="ECO:0007669"/>
    <property type="project" value="UniProtKB-KW"/>
</dbReference>
<keyword evidence="1" id="KW-0233">DNA recombination</keyword>
<protein>
    <recommendedName>
        <fullName evidence="1">ATP-dependent DNA helicase</fullName>
        <ecNumber evidence="1">5.6.2.3</ecNumber>
    </recommendedName>
</protein>
<dbReference type="GO" id="GO:0006281">
    <property type="term" value="P:DNA repair"/>
    <property type="evidence" value="ECO:0007669"/>
    <property type="project" value="UniProtKB-KW"/>
</dbReference>
<feature type="domain" description="DNA helicase Pif1-like DEAD-box helicase" evidence="2">
    <location>
        <begin position="288"/>
        <end position="369"/>
    </location>
</feature>
<dbReference type="GO" id="GO:0016887">
    <property type="term" value="F:ATP hydrolysis activity"/>
    <property type="evidence" value="ECO:0007669"/>
    <property type="project" value="RHEA"/>
</dbReference>
<name>A0A4C1WP14_EUMVA</name>
<dbReference type="OrthoDB" id="118105at2759"/>
<organism evidence="4 5">
    <name type="scientific">Eumeta variegata</name>
    <name type="common">Bagworm moth</name>
    <name type="synonym">Eumeta japonica</name>
    <dbReference type="NCBI Taxonomy" id="151549"/>
    <lineage>
        <taxon>Eukaryota</taxon>
        <taxon>Metazoa</taxon>
        <taxon>Ecdysozoa</taxon>
        <taxon>Arthropoda</taxon>
        <taxon>Hexapoda</taxon>
        <taxon>Insecta</taxon>
        <taxon>Pterygota</taxon>
        <taxon>Neoptera</taxon>
        <taxon>Endopterygota</taxon>
        <taxon>Lepidoptera</taxon>
        <taxon>Glossata</taxon>
        <taxon>Ditrysia</taxon>
        <taxon>Tineoidea</taxon>
        <taxon>Psychidae</taxon>
        <taxon>Oiketicinae</taxon>
        <taxon>Eumeta</taxon>
    </lineage>
</organism>
<evidence type="ECO:0000313" key="5">
    <source>
        <dbReference type="Proteomes" id="UP000299102"/>
    </source>
</evidence>
<evidence type="ECO:0000313" key="4">
    <source>
        <dbReference type="EMBL" id="GBP51865.1"/>
    </source>
</evidence>
<keyword evidence="1" id="KW-0547">Nucleotide-binding</keyword>
<dbReference type="Pfam" id="PF05970">
    <property type="entry name" value="PIF1"/>
    <property type="match status" value="1"/>
</dbReference>
<keyword evidence="1" id="KW-0227">DNA damage</keyword>
<evidence type="ECO:0000259" key="3">
    <source>
        <dbReference type="Pfam" id="PF13843"/>
    </source>
</evidence>
<dbReference type="AlphaFoldDB" id="A0A4C1WP14"/>
<accession>A0A4C1WP14</accession>
<dbReference type="InterPro" id="IPR010285">
    <property type="entry name" value="DNA_helicase_pif1-like_DEAD"/>
</dbReference>
<dbReference type="GO" id="GO:0006310">
    <property type="term" value="P:DNA recombination"/>
    <property type="evidence" value="ECO:0007669"/>
    <property type="project" value="UniProtKB-KW"/>
</dbReference>
<keyword evidence="5" id="KW-1185">Reference proteome</keyword>
<keyword evidence="1" id="KW-0347">Helicase</keyword>
<comment type="caution">
    <text evidence="4">The sequence shown here is derived from an EMBL/GenBank/DDBJ whole genome shotgun (WGS) entry which is preliminary data.</text>
</comment>
<dbReference type="InterPro" id="IPR029526">
    <property type="entry name" value="PGBD"/>
</dbReference>
<dbReference type="GO" id="GO:0000723">
    <property type="term" value="P:telomere maintenance"/>
    <property type="evidence" value="ECO:0007669"/>
    <property type="project" value="InterPro"/>
</dbReference>
<dbReference type="Proteomes" id="UP000299102">
    <property type="component" value="Unassembled WGS sequence"/>
</dbReference>
<dbReference type="PANTHER" id="PTHR46599:SF3">
    <property type="entry name" value="PIGGYBAC TRANSPOSABLE ELEMENT-DERIVED PROTEIN 4"/>
    <property type="match status" value="1"/>
</dbReference>
<gene>
    <name evidence="4" type="primary">PGBD4</name>
    <name evidence="4" type="ORF">EVAR_88570_1</name>
</gene>
<keyword evidence="1" id="KW-0234">DNA repair</keyword>
<comment type="cofactor">
    <cofactor evidence="1">
        <name>Mg(2+)</name>
        <dbReference type="ChEBI" id="CHEBI:18420"/>
    </cofactor>
</comment>
<sequence>MWCRCESSTGYLYQFDLYTGKKTNTEIGLGETVALCLTEQLKGLGCEVYFDNFFNSPALQHKLMMQNTKACGTVRTNRKNVPKSLPSDKSMKRGDIHAVSTNGITFVKWMDTKAVHMLTNFISPVPTSTVKRRQAGTAQKINVTCPEVVMRYNKYIGGVDLMDQRKACYEVDRKAKVKYYLRLFFDILDIAKNNSYLVYVKLHEKTQSRRQRSRPTLVSSKKLRVGNKRNLPAHNMEKAEKLKRCLNILDEPVDQVNGTEEFVTGELLVGFIMSITPPDQNYTTYDCIESILLPHGRTSHKIFGLRVPLTPDSASSIKPNSSKARQLAEIDIFLMDEAPMLPKYGLQNIDQLLRFVGNPDLPFGGKVMIDQQQFANYLLKLGNGELPLNNMDEIELSLNVISTGNLIDEAFSNCLASENYDGMKDRAIIAPLNKDVDKINSNIVAKLPGEYKIYYSNDSVKDQYEGALEFTTEFLNSVNISDLPPHELKF</sequence>
<reference evidence="4 5" key="1">
    <citation type="journal article" date="2019" name="Commun. Biol.">
        <title>The bagworm genome reveals a unique fibroin gene that provides high tensile strength.</title>
        <authorList>
            <person name="Kono N."/>
            <person name="Nakamura H."/>
            <person name="Ohtoshi R."/>
            <person name="Tomita M."/>
            <person name="Numata K."/>
            <person name="Arakawa K."/>
        </authorList>
    </citation>
    <scope>NUCLEOTIDE SEQUENCE [LARGE SCALE GENOMIC DNA]</scope>
</reference>
<dbReference type="GO" id="GO:0043139">
    <property type="term" value="F:5'-3' DNA helicase activity"/>
    <property type="evidence" value="ECO:0007669"/>
    <property type="project" value="UniProtKB-EC"/>
</dbReference>
<evidence type="ECO:0000256" key="1">
    <source>
        <dbReference type="RuleBase" id="RU363044"/>
    </source>
</evidence>
<dbReference type="EC" id="5.6.2.3" evidence="1"/>
<proteinExistence type="inferred from homology"/>
<evidence type="ECO:0000259" key="2">
    <source>
        <dbReference type="Pfam" id="PF05970"/>
    </source>
</evidence>
<keyword evidence="1" id="KW-0067">ATP-binding</keyword>
<dbReference type="EMBL" id="BGZK01000590">
    <property type="protein sequence ID" value="GBP51865.1"/>
    <property type="molecule type" value="Genomic_DNA"/>
</dbReference>
<feature type="domain" description="PiggyBac transposable element-derived protein" evidence="3">
    <location>
        <begin position="1"/>
        <end position="196"/>
    </location>
</feature>